<reference evidence="1 2" key="1">
    <citation type="submission" date="2018-01" db="EMBL/GenBank/DDBJ databases">
        <authorList>
            <person name="Gaut B.S."/>
            <person name="Morton B.R."/>
            <person name="Clegg M.T."/>
            <person name="Duvall M.R."/>
        </authorList>
    </citation>
    <scope>NUCLEOTIDE SEQUENCE [LARGE SCALE GENOMIC DNA]</scope>
    <source>
        <strain evidence="1">Cupriavidus taiwanensis LMG 19425</strain>
    </source>
</reference>
<proteinExistence type="predicted"/>
<gene>
    <name evidence="1" type="ORF">CT19425_70061</name>
</gene>
<name>A0A375IEH0_9BURK</name>
<evidence type="ECO:0000313" key="1">
    <source>
        <dbReference type="EMBL" id="SPK72361.1"/>
    </source>
</evidence>
<dbReference type="EMBL" id="LT991976">
    <property type="protein sequence ID" value="SPK72361.1"/>
    <property type="molecule type" value="Genomic_DNA"/>
</dbReference>
<evidence type="ECO:0000313" key="2">
    <source>
        <dbReference type="Proteomes" id="UP000255505"/>
    </source>
</evidence>
<accession>A0A375IEH0</accession>
<dbReference type="AlphaFoldDB" id="A0A375IEH0"/>
<dbReference type="Proteomes" id="UP000255505">
    <property type="component" value="Chromosome I"/>
</dbReference>
<organism evidence="1 2">
    <name type="scientific">Cupriavidus taiwanensis</name>
    <dbReference type="NCBI Taxonomy" id="164546"/>
    <lineage>
        <taxon>Bacteria</taxon>
        <taxon>Pseudomonadati</taxon>
        <taxon>Pseudomonadota</taxon>
        <taxon>Betaproteobacteria</taxon>
        <taxon>Burkholderiales</taxon>
        <taxon>Burkholderiaceae</taxon>
        <taxon>Cupriavidus</taxon>
    </lineage>
</organism>
<protein>
    <submittedName>
        <fullName evidence="1">Uncharacterized protein</fullName>
    </submittedName>
</protein>
<sequence length="41" mass="4851">MIRQDRTHSSRTNVERCPHYSLSVCTMSGFTWGRQPYSKFV</sequence>